<sequence>MNELSNQIKNLSYCLTVVPVSNRIVEAFACRHDLKAPLEKLNKAVKKHRSSGYDLEGKKLPIENTLLTVLDRIQSNKLNINEVQKHCSLLTQLEKTALLELTSQILEKMNGRADKAQEILNAMAEKGLRLEDFKSS</sequence>
<name>A0ABS0Z7G8_9GAMM</name>
<protein>
    <submittedName>
        <fullName evidence="1">Uncharacterized protein</fullName>
    </submittedName>
</protein>
<evidence type="ECO:0000313" key="1">
    <source>
        <dbReference type="EMBL" id="MBJ7549613.1"/>
    </source>
</evidence>
<dbReference type="EMBL" id="JAEMUH010000002">
    <property type="protein sequence ID" value="MBJ7549613.1"/>
    <property type="molecule type" value="Genomic_DNA"/>
</dbReference>
<evidence type="ECO:0000313" key="2">
    <source>
        <dbReference type="Proteomes" id="UP000598488"/>
    </source>
</evidence>
<keyword evidence="2" id="KW-1185">Reference proteome</keyword>
<proteinExistence type="predicted"/>
<dbReference type="Proteomes" id="UP000598488">
    <property type="component" value="Unassembled WGS sequence"/>
</dbReference>
<dbReference type="RefSeq" id="WP_199460900.1">
    <property type="nucleotide sequence ID" value="NZ_JAEMUH010000002.1"/>
</dbReference>
<reference evidence="1 2" key="1">
    <citation type="submission" date="2020-12" db="EMBL/GenBank/DDBJ databases">
        <title>Comparative genome analysis of fungal antagonists Marinomonas ostreistagni 398 and M. spartinae 468.</title>
        <authorList>
            <person name="Fields J.L."/>
            <person name="Mavrodi O.V."/>
            <person name="Biber P.D."/>
            <person name="Indest K.J."/>
            <person name="Mavrodi D.V."/>
        </authorList>
    </citation>
    <scope>NUCLEOTIDE SEQUENCE [LARGE SCALE GENOMIC DNA]</scope>
    <source>
        <strain evidence="1 2">USM7</strain>
    </source>
</reference>
<organism evidence="1 2">
    <name type="scientific">Marinomonas ostreistagni</name>
    <dbReference type="NCBI Taxonomy" id="359209"/>
    <lineage>
        <taxon>Bacteria</taxon>
        <taxon>Pseudomonadati</taxon>
        <taxon>Pseudomonadota</taxon>
        <taxon>Gammaproteobacteria</taxon>
        <taxon>Oceanospirillales</taxon>
        <taxon>Oceanospirillaceae</taxon>
        <taxon>Marinomonas</taxon>
    </lineage>
</organism>
<accession>A0ABS0Z7G8</accession>
<comment type="caution">
    <text evidence="1">The sequence shown here is derived from an EMBL/GenBank/DDBJ whole genome shotgun (WGS) entry which is preliminary data.</text>
</comment>
<gene>
    <name evidence="1" type="ORF">JHD44_02875</name>
</gene>